<keyword evidence="7" id="KW-1185">Reference proteome</keyword>
<gene>
    <name evidence="6" type="ORF">SG35_030800</name>
</gene>
<keyword evidence="3" id="KW-0238">DNA-binding</keyword>
<dbReference type="FunFam" id="3.40.190.290:FF:000001">
    <property type="entry name" value="Transcriptional regulator, LysR family"/>
    <property type="match status" value="1"/>
</dbReference>
<dbReference type="InterPro" id="IPR036388">
    <property type="entry name" value="WH-like_DNA-bd_sf"/>
</dbReference>
<evidence type="ECO:0000259" key="5">
    <source>
        <dbReference type="PROSITE" id="PS50931"/>
    </source>
</evidence>
<dbReference type="SUPFAM" id="SSF53850">
    <property type="entry name" value="Periplasmic binding protein-like II"/>
    <property type="match status" value="1"/>
</dbReference>
<dbReference type="InterPro" id="IPR005119">
    <property type="entry name" value="LysR_subst-bd"/>
</dbReference>
<dbReference type="GO" id="GO:0006351">
    <property type="term" value="P:DNA-templated transcription"/>
    <property type="evidence" value="ECO:0007669"/>
    <property type="project" value="TreeGrafter"/>
</dbReference>
<dbReference type="Gene3D" id="3.40.190.290">
    <property type="match status" value="1"/>
</dbReference>
<dbReference type="Pfam" id="PF00126">
    <property type="entry name" value="HTH_1"/>
    <property type="match status" value="1"/>
</dbReference>
<dbReference type="PANTHER" id="PTHR30537:SF5">
    <property type="entry name" value="HTH-TYPE TRANSCRIPTIONAL ACTIVATOR TTDR-RELATED"/>
    <property type="match status" value="1"/>
</dbReference>
<dbReference type="CDD" id="cd08422">
    <property type="entry name" value="PBP2_CrgA_like"/>
    <property type="match status" value="1"/>
</dbReference>
<dbReference type="PANTHER" id="PTHR30537">
    <property type="entry name" value="HTH-TYPE TRANSCRIPTIONAL REGULATOR"/>
    <property type="match status" value="1"/>
</dbReference>
<evidence type="ECO:0000313" key="7">
    <source>
        <dbReference type="Proteomes" id="UP000032568"/>
    </source>
</evidence>
<keyword evidence="4" id="KW-0804">Transcription</keyword>
<feature type="domain" description="HTH lysR-type" evidence="5">
    <location>
        <begin position="1"/>
        <end position="59"/>
    </location>
</feature>
<evidence type="ECO:0000256" key="2">
    <source>
        <dbReference type="ARBA" id="ARBA00023015"/>
    </source>
</evidence>
<organism evidence="6 7">
    <name type="scientific">Thalassomonas actiniarum</name>
    <dbReference type="NCBI Taxonomy" id="485447"/>
    <lineage>
        <taxon>Bacteria</taxon>
        <taxon>Pseudomonadati</taxon>
        <taxon>Pseudomonadota</taxon>
        <taxon>Gammaproteobacteria</taxon>
        <taxon>Alteromonadales</taxon>
        <taxon>Colwelliaceae</taxon>
        <taxon>Thalassomonas</taxon>
    </lineage>
</organism>
<evidence type="ECO:0000256" key="1">
    <source>
        <dbReference type="ARBA" id="ARBA00009437"/>
    </source>
</evidence>
<proteinExistence type="inferred from homology"/>
<sequence length="311" mass="34387">MDKFSAMKAFVDVAEAESFAQAARKTGRSRSQINKLVINLEDHLGVSLLNRTTRSTTLTPTGVAYLERVKGILNDLEETEALLQTNQHSPAGELKINAPMSFGTMHLSPAVIEFMQKYPKISVQVFLSDQLIDPVSNGFDMTVRIASPTDSLALVEHTIVESKRIICASPKFLEQYQEPVTVEQLRDLPCLHYGNLPSGNNWKLHGTDGDKMLKVNGVMCSNNAEILRDAAVAGMGLALLPVFIAGKDLQSGKLVNVLREYTAPPIHLSLLYPPNRHLSARVRLFVKFIQEKFGGSAYWDSLGQEKENHAD</sequence>
<dbReference type="GO" id="GO:0003700">
    <property type="term" value="F:DNA-binding transcription factor activity"/>
    <property type="evidence" value="ECO:0007669"/>
    <property type="project" value="InterPro"/>
</dbReference>
<comment type="similarity">
    <text evidence="1">Belongs to the LysR transcriptional regulatory family.</text>
</comment>
<dbReference type="Pfam" id="PF03466">
    <property type="entry name" value="LysR_substrate"/>
    <property type="match status" value="1"/>
</dbReference>
<dbReference type="GO" id="GO:0043565">
    <property type="term" value="F:sequence-specific DNA binding"/>
    <property type="evidence" value="ECO:0007669"/>
    <property type="project" value="TreeGrafter"/>
</dbReference>
<dbReference type="InterPro" id="IPR000847">
    <property type="entry name" value="LysR_HTH_N"/>
</dbReference>
<evidence type="ECO:0000313" key="6">
    <source>
        <dbReference type="EMBL" id="WDE02150.1"/>
    </source>
</evidence>
<dbReference type="InterPro" id="IPR058163">
    <property type="entry name" value="LysR-type_TF_proteobact-type"/>
</dbReference>
<dbReference type="InterPro" id="IPR036390">
    <property type="entry name" value="WH_DNA-bd_sf"/>
</dbReference>
<protein>
    <submittedName>
        <fullName evidence="6">LysR family transcriptional regulator</fullName>
    </submittedName>
</protein>
<dbReference type="RefSeq" id="WP_044831009.1">
    <property type="nucleotide sequence ID" value="NZ_CP059736.1"/>
</dbReference>
<name>A0AAE9YXD1_9GAMM</name>
<dbReference type="EMBL" id="CP059736">
    <property type="protein sequence ID" value="WDE02150.1"/>
    <property type="molecule type" value="Genomic_DNA"/>
</dbReference>
<dbReference type="Proteomes" id="UP000032568">
    <property type="component" value="Chromosome pTact"/>
</dbReference>
<reference evidence="6 7" key="2">
    <citation type="journal article" date="2022" name="Mar. Drugs">
        <title>Bioassay-Guided Fractionation Leads to the Detection of Cholic Acid Generated by the Rare Thalassomonas sp.</title>
        <authorList>
            <person name="Pheiffer F."/>
            <person name="Schneider Y.K."/>
            <person name="Hansen E.H."/>
            <person name="Andersen J.H."/>
            <person name="Isaksson J."/>
            <person name="Busche T."/>
            <person name="R C."/>
            <person name="Kalinowski J."/>
            <person name="Zyl L.V."/>
            <person name="Trindade M."/>
        </authorList>
    </citation>
    <scope>NUCLEOTIDE SEQUENCE [LARGE SCALE GENOMIC DNA]</scope>
    <source>
        <strain evidence="6 7">A5K-106</strain>
    </source>
</reference>
<dbReference type="KEGG" id="tact:SG35_030800"/>
<keyword evidence="2" id="KW-0805">Transcription regulation</keyword>
<dbReference type="SUPFAM" id="SSF46785">
    <property type="entry name" value="Winged helix' DNA-binding domain"/>
    <property type="match status" value="1"/>
</dbReference>
<reference evidence="6 7" key="1">
    <citation type="journal article" date="2015" name="Genome Announc.">
        <title>Draft Genome Sequences of Marine Isolates of Thalassomonas viridans and Thalassomonas actiniarum.</title>
        <authorList>
            <person name="Olonade I."/>
            <person name="van Zyl L.J."/>
            <person name="Trindade M."/>
        </authorList>
    </citation>
    <scope>NUCLEOTIDE SEQUENCE [LARGE SCALE GENOMIC DNA]</scope>
    <source>
        <strain evidence="6 7">A5K-106</strain>
    </source>
</reference>
<accession>A0AAE9YXD1</accession>
<evidence type="ECO:0000256" key="4">
    <source>
        <dbReference type="ARBA" id="ARBA00023163"/>
    </source>
</evidence>
<dbReference type="AlphaFoldDB" id="A0AAE9YXD1"/>
<dbReference type="Gene3D" id="1.10.10.10">
    <property type="entry name" value="Winged helix-like DNA-binding domain superfamily/Winged helix DNA-binding domain"/>
    <property type="match status" value="1"/>
</dbReference>
<dbReference type="FunFam" id="1.10.10.10:FF:000001">
    <property type="entry name" value="LysR family transcriptional regulator"/>
    <property type="match status" value="1"/>
</dbReference>
<dbReference type="PROSITE" id="PS50931">
    <property type="entry name" value="HTH_LYSR"/>
    <property type="match status" value="1"/>
</dbReference>
<evidence type="ECO:0000256" key="3">
    <source>
        <dbReference type="ARBA" id="ARBA00023125"/>
    </source>
</evidence>